<evidence type="ECO:0000256" key="2">
    <source>
        <dbReference type="SAM" id="MobiDB-lite"/>
    </source>
</evidence>
<keyword evidence="1" id="KW-1003">Cell membrane</keyword>
<accession>A0AA37UFU1</accession>
<sequence length="174" mass="18587">MTNTTTPPTLWSVARRPKFLGLLGIVLLVAGVFAGLAQWQLDRSFSNGAVVVRDTETVRPLVELDQPQAGVEGDAIGHRVTVRGHLVPGDEVVLTRRVQGEELGAWVVGHLAVEQPDGQPASLAVALGWAPTEQQAREAADALDADTTVREWAGRYSQDEGPQESDFEAGSGAR</sequence>
<proteinExistence type="inferred from homology"/>
<dbReference type="EMBL" id="BSUL01000001">
    <property type="protein sequence ID" value="GMA28159.1"/>
    <property type="molecule type" value="Genomic_DNA"/>
</dbReference>
<comment type="similarity">
    <text evidence="1">Belongs to the SURF1 family.</text>
</comment>
<keyword evidence="1" id="KW-0472">Membrane</keyword>
<keyword evidence="1" id="KW-1133">Transmembrane helix</keyword>
<dbReference type="GO" id="GO:0005886">
    <property type="term" value="C:plasma membrane"/>
    <property type="evidence" value="ECO:0007669"/>
    <property type="project" value="UniProtKB-SubCell"/>
</dbReference>
<comment type="caution">
    <text evidence="1">Lacks conserved residue(s) required for the propagation of feature annotation.</text>
</comment>
<evidence type="ECO:0000313" key="4">
    <source>
        <dbReference type="Proteomes" id="UP001157160"/>
    </source>
</evidence>
<name>A0AA37UFU1_9MICO</name>
<feature type="transmembrane region" description="Helical" evidence="1">
    <location>
        <begin position="20"/>
        <end position="37"/>
    </location>
</feature>
<dbReference type="AlphaFoldDB" id="A0AA37UFU1"/>
<organism evidence="3 4">
    <name type="scientific">Arenivirga flava</name>
    <dbReference type="NCBI Taxonomy" id="1930060"/>
    <lineage>
        <taxon>Bacteria</taxon>
        <taxon>Bacillati</taxon>
        <taxon>Actinomycetota</taxon>
        <taxon>Actinomycetes</taxon>
        <taxon>Micrococcales</taxon>
        <taxon>Microbacteriaceae</taxon>
        <taxon>Arenivirga</taxon>
    </lineage>
</organism>
<evidence type="ECO:0000256" key="1">
    <source>
        <dbReference type="RuleBase" id="RU363076"/>
    </source>
</evidence>
<gene>
    <name evidence="3" type="ORF">GCM10025874_14120</name>
</gene>
<feature type="region of interest" description="Disordered" evidence="2">
    <location>
        <begin position="136"/>
        <end position="174"/>
    </location>
</feature>
<dbReference type="Proteomes" id="UP001157160">
    <property type="component" value="Unassembled WGS sequence"/>
</dbReference>
<keyword evidence="1" id="KW-0812">Transmembrane</keyword>
<dbReference type="InterPro" id="IPR002994">
    <property type="entry name" value="Surf1/Shy1"/>
</dbReference>
<dbReference type="RefSeq" id="WP_284231485.1">
    <property type="nucleotide sequence ID" value="NZ_BSUL01000001.1"/>
</dbReference>
<keyword evidence="4" id="KW-1185">Reference proteome</keyword>
<dbReference type="Pfam" id="PF02104">
    <property type="entry name" value="SURF1"/>
    <property type="match status" value="1"/>
</dbReference>
<comment type="subcellular location">
    <subcellularLocation>
        <location evidence="1">Cell membrane</location>
        <topology evidence="1">Multi-pass membrane protein</topology>
    </subcellularLocation>
</comment>
<evidence type="ECO:0000313" key="3">
    <source>
        <dbReference type="EMBL" id="GMA28159.1"/>
    </source>
</evidence>
<comment type="caution">
    <text evidence="3">The sequence shown here is derived from an EMBL/GenBank/DDBJ whole genome shotgun (WGS) entry which is preliminary data.</text>
</comment>
<reference evidence="3 4" key="1">
    <citation type="journal article" date="2014" name="Int. J. Syst. Evol. Microbiol.">
        <title>Complete genome sequence of Corynebacterium casei LMG S-19264T (=DSM 44701T), isolated from a smear-ripened cheese.</title>
        <authorList>
            <consortium name="US DOE Joint Genome Institute (JGI-PGF)"/>
            <person name="Walter F."/>
            <person name="Albersmeier A."/>
            <person name="Kalinowski J."/>
            <person name="Ruckert C."/>
        </authorList>
    </citation>
    <scope>NUCLEOTIDE SEQUENCE [LARGE SCALE GENOMIC DNA]</scope>
    <source>
        <strain evidence="3 4">NBRC 112289</strain>
    </source>
</reference>
<protein>
    <recommendedName>
        <fullName evidence="1">SURF1-like protein</fullName>
    </recommendedName>
</protein>